<reference evidence="2 3" key="1">
    <citation type="submission" date="2018-03" db="EMBL/GenBank/DDBJ databases">
        <title>Genomic Encyclopedia of Type Strains, Phase III (KMG-III): the genomes of soil and plant-associated and newly described type strains.</title>
        <authorList>
            <person name="Whitman W."/>
        </authorList>
    </citation>
    <scope>NUCLEOTIDE SEQUENCE [LARGE SCALE GENOMIC DNA]</scope>
    <source>
        <strain evidence="2 3">CGMCC 4.7067</strain>
    </source>
</reference>
<evidence type="ECO:0000256" key="1">
    <source>
        <dbReference type="SAM" id="MobiDB-lite"/>
    </source>
</evidence>
<comment type="caution">
    <text evidence="2">The sequence shown here is derived from an EMBL/GenBank/DDBJ whole genome shotgun (WGS) entry which is preliminary data.</text>
</comment>
<evidence type="ECO:0000313" key="3">
    <source>
        <dbReference type="Proteomes" id="UP000238176"/>
    </source>
</evidence>
<proteinExistence type="predicted"/>
<evidence type="ECO:0000313" key="2">
    <source>
        <dbReference type="EMBL" id="PRY56409.1"/>
    </source>
</evidence>
<organism evidence="2 3">
    <name type="scientific">Glycomyces artemisiae</name>
    <dbReference type="NCBI Taxonomy" id="1076443"/>
    <lineage>
        <taxon>Bacteria</taxon>
        <taxon>Bacillati</taxon>
        <taxon>Actinomycetota</taxon>
        <taxon>Actinomycetes</taxon>
        <taxon>Glycomycetales</taxon>
        <taxon>Glycomycetaceae</taxon>
        <taxon>Glycomyces</taxon>
    </lineage>
</organism>
<feature type="region of interest" description="Disordered" evidence="1">
    <location>
        <begin position="34"/>
        <end position="67"/>
    </location>
</feature>
<dbReference type="RefSeq" id="WP_106365840.1">
    <property type="nucleotide sequence ID" value="NZ_PVTJ01000009.1"/>
</dbReference>
<keyword evidence="3" id="KW-1185">Reference proteome</keyword>
<dbReference type="Proteomes" id="UP000238176">
    <property type="component" value="Unassembled WGS sequence"/>
</dbReference>
<dbReference type="EMBL" id="PVTJ01000009">
    <property type="protein sequence ID" value="PRY56409.1"/>
    <property type="molecule type" value="Genomic_DNA"/>
</dbReference>
<dbReference type="AlphaFoldDB" id="A0A2T0UEQ2"/>
<name>A0A2T0UEQ2_9ACTN</name>
<sequence length="67" mass="7289">MTDDDTKPAKFHIQADNLTIGIQGGDNHTIIAMGQGAQGHNHTHIHKARGTDDKPDSQPGKGRHRKN</sequence>
<gene>
    <name evidence="2" type="ORF">B0I28_10958</name>
</gene>
<protein>
    <submittedName>
        <fullName evidence="2">Uncharacterized protein</fullName>
    </submittedName>
</protein>
<accession>A0A2T0UEQ2</accession>